<name>A0AC60QRJ0_IXOPE</name>
<organism evidence="1 2">
    <name type="scientific">Ixodes persulcatus</name>
    <name type="common">Taiga tick</name>
    <dbReference type="NCBI Taxonomy" id="34615"/>
    <lineage>
        <taxon>Eukaryota</taxon>
        <taxon>Metazoa</taxon>
        <taxon>Ecdysozoa</taxon>
        <taxon>Arthropoda</taxon>
        <taxon>Chelicerata</taxon>
        <taxon>Arachnida</taxon>
        <taxon>Acari</taxon>
        <taxon>Parasitiformes</taxon>
        <taxon>Ixodida</taxon>
        <taxon>Ixodoidea</taxon>
        <taxon>Ixodidae</taxon>
        <taxon>Ixodinae</taxon>
        <taxon>Ixodes</taxon>
    </lineage>
</organism>
<evidence type="ECO:0000313" key="1">
    <source>
        <dbReference type="EMBL" id="KAG0438157.1"/>
    </source>
</evidence>
<gene>
    <name evidence="1" type="ORF">HPB47_017134</name>
</gene>
<keyword evidence="2" id="KW-1185">Reference proteome</keyword>
<comment type="caution">
    <text evidence="1">The sequence shown here is derived from an EMBL/GenBank/DDBJ whole genome shotgun (WGS) entry which is preliminary data.</text>
</comment>
<dbReference type="EMBL" id="JABSTQ010005986">
    <property type="protein sequence ID" value="KAG0438157.1"/>
    <property type="molecule type" value="Genomic_DNA"/>
</dbReference>
<proteinExistence type="predicted"/>
<reference evidence="1 2" key="1">
    <citation type="journal article" date="2020" name="Cell">
        <title>Large-Scale Comparative Analyses of Tick Genomes Elucidate Their Genetic Diversity and Vector Capacities.</title>
        <authorList>
            <consortium name="Tick Genome and Microbiome Consortium (TIGMIC)"/>
            <person name="Jia N."/>
            <person name="Wang J."/>
            <person name="Shi W."/>
            <person name="Du L."/>
            <person name="Sun Y."/>
            <person name="Zhan W."/>
            <person name="Jiang J.F."/>
            <person name="Wang Q."/>
            <person name="Zhang B."/>
            <person name="Ji P."/>
            <person name="Bell-Sakyi L."/>
            <person name="Cui X.M."/>
            <person name="Yuan T.T."/>
            <person name="Jiang B.G."/>
            <person name="Yang W.F."/>
            <person name="Lam T.T."/>
            <person name="Chang Q.C."/>
            <person name="Ding S.J."/>
            <person name="Wang X.J."/>
            <person name="Zhu J.G."/>
            <person name="Ruan X.D."/>
            <person name="Zhao L."/>
            <person name="Wei J.T."/>
            <person name="Ye R.Z."/>
            <person name="Que T.C."/>
            <person name="Du C.H."/>
            <person name="Zhou Y.H."/>
            <person name="Cheng J.X."/>
            <person name="Dai P.F."/>
            <person name="Guo W.B."/>
            <person name="Han X.H."/>
            <person name="Huang E.J."/>
            <person name="Li L.F."/>
            <person name="Wei W."/>
            <person name="Gao Y.C."/>
            <person name="Liu J.Z."/>
            <person name="Shao H.Z."/>
            <person name="Wang X."/>
            <person name="Wang C.C."/>
            <person name="Yang T.C."/>
            <person name="Huo Q.B."/>
            <person name="Li W."/>
            <person name="Chen H.Y."/>
            <person name="Chen S.E."/>
            <person name="Zhou L.G."/>
            <person name="Ni X.B."/>
            <person name="Tian J.H."/>
            <person name="Sheng Y."/>
            <person name="Liu T."/>
            <person name="Pan Y.S."/>
            <person name="Xia L.Y."/>
            <person name="Li J."/>
            <person name="Zhao F."/>
            <person name="Cao W.C."/>
        </authorList>
    </citation>
    <scope>NUCLEOTIDE SEQUENCE [LARGE SCALE GENOMIC DNA]</scope>
    <source>
        <strain evidence="1">Iper-2018</strain>
    </source>
</reference>
<sequence>MLLKTCIAHRSMLPGEDVAFVQFRRDVSWGVGRIRHAEGARVEEERGVDAPPNILFIVADDLRPTLGCYGDDVALTPAIDSLAQEGVLFANAHAQQALCGPSRTSFLTSRRPDSLRLYSNHGHYWRRAVGNFTSLPQYFKEHGYHTVSVGKVFHPGSMSGHHCDYPFSWSEKPYLPPSNKYENTKVCPDVDGNLEANLLCAVNVSSQPLGTLPDLESSQYATEFLRRWSSSDGRRGAARAPFFMAVGYHKPHIPFRIPQEYLGLYPMESMSLPPDHDRPAGLPDIAWNPWTDLRKRHDVALLNVSFPYGPMPFQFQKDIRRHYYAAVSYLDSQVSSLLDVLNETGLRRNTWVVFIGDHGWALGEHQEFSKYSNFRTVTRVPFIVSPPPSSEPEVSFREPDYSWHGRSPGDAIVVREPVSLLDLFPTLASLAGLPVPPDCGSPGASTETCTDGVNLDDALRRHQVLTQYPRPSVEPQTNSDQPDAEDIRFMGYSVLSVDYRYTEWLGFNATTAHRNWTDLVARELYDLRKDPREDRNVAGDPAYGNAVRALSAELRRLVGSP</sequence>
<evidence type="ECO:0000313" key="2">
    <source>
        <dbReference type="Proteomes" id="UP000805193"/>
    </source>
</evidence>
<accession>A0AC60QRJ0</accession>
<protein>
    <submittedName>
        <fullName evidence="1">Uncharacterized protein</fullName>
    </submittedName>
</protein>
<dbReference type="Proteomes" id="UP000805193">
    <property type="component" value="Unassembled WGS sequence"/>
</dbReference>